<gene>
    <name evidence="5" type="primary">RANBP3L</name>
</gene>
<evidence type="ECO:0000256" key="3">
    <source>
        <dbReference type="SAM" id="MobiDB-lite"/>
    </source>
</evidence>
<feature type="region of interest" description="Disordered" evidence="3">
    <location>
        <begin position="263"/>
        <end position="291"/>
    </location>
</feature>
<dbReference type="GO" id="GO:0006611">
    <property type="term" value="P:protein export from nucleus"/>
    <property type="evidence" value="ECO:0007669"/>
    <property type="project" value="TreeGrafter"/>
</dbReference>
<feature type="domain" description="RanBD1" evidence="4">
    <location>
        <begin position="315"/>
        <end position="396"/>
    </location>
</feature>
<evidence type="ECO:0000313" key="6">
    <source>
        <dbReference type="Proteomes" id="UP000694397"/>
    </source>
</evidence>
<dbReference type="GeneTree" id="ENSGT00940000161387"/>
<dbReference type="CDD" id="cd13180">
    <property type="entry name" value="RanBD_RanBP3"/>
    <property type="match status" value="1"/>
</dbReference>
<feature type="compositionally biased region" description="Basic and acidic residues" evidence="3">
    <location>
        <begin position="35"/>
        <end position="47"/>
    </location>
</feature>
<feature type="compositionally biased region" description="Polar residues" evidence="3">
    <location>
        <begin position="465"/>
        <end position="476"/>
    </location>
</feature>
<dbReference type="PANTHER" id="PTHR23138:SF142">
    <property type="entry name" value="RAN-BINDING PROTEIN 3B-RELATED"/>
    <property type="match status" value="1"/>
</dbReference>
<comment type="subcellular location">
    <subcellularLocation>
        <location evidence="1">Nucleus</location>
    </subcellularLocation>
</comment>
<sequence>MRGNQLCWDSDAAACPTVTAPGSAVKCADAAGTHADTDTHGDTHGDTDASAARSADLSLTARSGSPDSAPQQPGGEKHVIAPAVFVFQKMASATKRQAEDSEQGLGSGPGAGKRLRCFSFPSLRPRCRTGFCHSGRRMRSSSLCFPPTCPVSRSNVFMPSSLCSLNDSFSAHAGCPRAQRGVLLRPALLPAPQPWSCPSQPHLAEMVPGPAGEPCAETLRFCPTRTLLAQMPRNPRALTKTPVQTAGHVPSFVFGENMSERVLSPSRSSEDMSDTSSDSSDSELSDSQPPRQMAVRRTLWESAAAYTAACGRRCLLKRVQLFTGEEHESNVVQITCKLFVLEKGTQSWTERGRGVLRLNDLAVGTGDTLQSRIVMRHQGSLKVILNTKLWPHTHLRRPARRSLQFSATDLESHTMRVFLVQGGARDVARLFVAIHHRLVALRGAASQHYCTESEEEEEEGAVTKTCMQTDRPQVCS</sequence>
<dbReference type="PROSITE" id="PS50196">
    <property type="entry name" value="RANBD1"/>
    <property type="match status" value="1"/>
</dbReference>
<dbReference type="SUPFAM" id="SSF50729">
    <property type="entry name" value="PH domain-like"/>
    <property type="match status" value="1"/>
</dbReference>
<dbReference type="InterPro" id="IPR000156">
    <property type="entry name" value="Ran_bind_dom"/>
</dbReference>
<dbReference type="Ensembl" id="ENSSFOT00015032000.2">
    <property type="protein sequence ID" value="ENSSFOP00015031646.1"/>
    <property type="gene ID" value="ENSSFOG00015020263.2"/>
</dbReference>
<reference evidence="5" key="3">
    <citation type="submission" date="2025-09" db="UniProtKB">
        <authorList>
            <consortium name="Ensembl"/>
        </authorList>
    </citation>
    <scope>IDENTIFICATION</scope>
</reference>
<feature type="region of interest" description="Disordered" evidence="3">
    <location>
        <begin position="452"/>
        <end position="476"/>
    </location>
</feature>
<dbReference type="InterPro" id="IPR045255">
    <property type="entry name" value="RanBP1-like"/>
</dbReference>
<name>A0A8C9S3D2_SCLFO</name>
<dbReference type="KEGG" id="sfm:108935551"/>
<reference evidence="5" key="2">
    <citation type="submission" date="2025-08" db="UniProtKB">
        <authorList>
            <consortium name="Ensembl"/>
        </authorList>
    </citation>
    <scope>IDENTIFICATION</scope>
</reference>
<keyword evidence="2" id="KW-0539">Nucleus</keyword>
<dbReference type="OrthoDB" id="185618at2759"/>
<evidence type="ECO:0000256" key="1">
    <source>
        <dbReference type="ARBA" id="ARBA00004123"/>
    </source>
</evidence>
<dbReference type="Proteomes" id="UP000694397">
    <property type="component" value="Chromosome 6"/>
</dbReference>
<reference evidence="5 6" key="1">
    <citation type="submission" date="2019-04" db="EMBL/GenBank/DDBJ databases">
        <authorList>
            <consortium name="Wellcome Sanger Institute Data Sharing"/>
        </authorList>
    </citation>
    <scope>NUCLEOTIDE SEQUENCE [LARGE SCALE GENOMIC DNA]</scope>
</reference>
<feature type="region of interest" description="Disordered" evidence="3">
    <location>
        <begin position="33"/>
        <end position="53"/>
    </location>
</feature>
<evidence type="ECO:0000313" key="5">
    <source>
        <dbReference type="Ensembl" id="ENSSFOP00015031646.1"/>
    </source>
</evidence>
<dbReference type="Gene3D" id="2.30.29.30">
    <property type="entry name" value="Pleckstrin-homology domain (PH domain)/Phosphotyrosine-binding domain (PTB)"/>
    <property type="match status" value="1"/>
</dbReference>
<protein>
    <submittedName>
        <fullName evidence="5">RAN binding protein 3 like</fullName>
    </submittedName>
</protein>
<proteinExistence type="predicted"/>
<dbReference type="InterPro" id="IPR011993">
    <property type="entry name" value="PH-like_dom_sf"/>
</dbReference>
<keyword evidence="6" id="KW-1185">Reference proteome</keyword>
<dbReference type="Pfam" id="PF00638">
    <property type="entry name" value="Ran_BP1"/>
    <property type="match status" value="1"/>
</dbReference>
<evidence type="ECO:0000259" key="4">
    <source>
        <dbReference type="PROSITE" id="PS50196"/>
    </source>
</evidence>
<organism evidence="5 6">
    <name type="scientific">Scleropages formosus</name>
    <name type="common">Asian bonytongue</name>
    <name type="synonym">Osteoglossum formosum</name>
    <dbReference type="NCBI Taxonomy" id="113540"/>
    <lineage>
        <taxon>Eukaryota</taxon>
        <taxon>Metazoa</taxon>
        <taxon>Chordata</taxon>
        <taxon>Craniata</taxon>
        <taxon>Vertebrata</taxon>
        <taxon>Euteleostomi</taxon>
        <taxon>Actinopterygii</taxon>
        <taxon>Neopterygii</taxon>
        <taxon>Teleostei</taxon>
        <taxon>Osteoglossocephala</taxon>
        <taxon>Osteoglossomorpha</taxon>
        <taxon>Osteoglossiformes</taxon>
        <taxon>Osteoglossidae</taxon>
        <taxon>Scleropages</taxon>
    </lineage>
</organism>
<dbReference type="GO" id="GO:0005634">
    <property type="term" value="C:nucleus"/>
    <property type="evidence" value="ECO:0007669"/>
    <property type="project" value="UniProtKB-SubCell"/>
</dbReference>
<dbReference type="PANTHER" id="PTHR23138">
    <property type="entry name" value="RAN BINDING PROTEIN"/>
    <property type="match status" value="1"/>
</dbReference>
<dbReference type="AlphaFoldDB" id="A0A8C9S3D2"/>
<accession>A0A8C9S3D2</accession>
<dbReference type="SMART" id="SM00160">
    <property type="entry name" value="RanBD"/>
    <property type="match status" value="1"/>
</dbReference>
<evidence type="ECO:0000256" key="2">
    <source>
        <dbReference type="ARBA" id="ARBA00023242"/>
    </source>
</evidence>